<dbReference type="AlphaFoldDB" id="A0A5D4M8B8"/>
<evidence type="ECO:0000313" key="1">
    <source>
        <dbReference type="EMBL" id="TYR97603.1"/>
    </source>
</evidence>
<name>A0A5D4M8B8_9BACI</name>
<gene>
    <name evidence="1" type="ORF">FZC84_18145</name>
</gene>
<dbReference type="Proteomes" id="UP000325182">
    <property type="component" value="Unassembled WGS sequence"/>
</dbReference>
<accession>A0A5D4M8B8</accession>
<comment type="caution">
    <text evidence="1">The sequence shown here is derived from an EMBL/GenBank/DDBJ whole genome shotgun (WGS) entry which is preliminary data.</text>
</comment>
<proteinExistence type="predicted"/>
<protein>
    <submittedName>
        <fullName evidence="1">PilZ domain-containing protein</fullName>
    </submittedName>
</protein>
<dbReference type="EMBL" id="VTEG01000018">
    <property type="protein sequence ID" value="TYR97603.1"/>
    <property type="molecule type" value="Genomic_DNA"/>
</dbReference>
<reference evidence="1 2" key="1">
    <citation type="submission" date="2019-08" db="EMBL/GenBank/DDBJ databases">
        <title>Bacillus genomes from the desert of Cuatro Cienegas, Coahuila.</title>
        <authorList>
            <person name="Olmedo-Alvarez G."/>
        </authorList>
    </citation>
    <scope>NUCLEOTIDE SEQUENCE [LARGE SCALE GENOMIC DNA]</scope>
    <source>
        <strain evidence="1 2">CH128b_4D</strain>
    </source>
</reference>
<sequence>MDVVSLGQVNKLKSFKREESFRYTFNTPLPGRFKLLVNQGEDYSSTKEGALFVLDLSPKGMRFKTEYTLPIDRLDFEMEINFEIMGHSISMSGHPIWRKGAGKEMYYGFTSIEDAETEELIVKTLKTYSKEAKKKQ</sequence>
<organism evidence="1 2">
    <name type="scientific">Rossellomorea vietnamensis</name>
    <dbReference type="NCBI Taxonomy" id="218284"/>
    <lineage>
        <taxon>Bacteria</taxon>
        <taxon>Bacillati</taxon>
        <taxon>Bacillota</taxon>
        <taxon>Bacilli</taxon>
        <taxon>Bacillales</taxon>
        <taxon>Bacillaceae</taxon>
        <taxon>Rossellomorea</taxon>
    </lineage>
</organism>
<evidence type="ECO:0000313" key="2">
    <source>
        <dbReference type="Proteomes" id="UP000325182"/>
    </source>
</evidence>